<reference evidence="5 6" key="1">
    <citation type="submission" date="2016-01" db="EMBL/GenBank/DDBJ databases">
        <title>Highly variable Streptococcus oralis are common among viridans streptococci isolated from primates.</title>
        <authorList>
            <person name="Denapaite D."/>
            <person name="Rieger M."/>
            <person name="Koendgen S."/>
            <person name="Brueckner R."/>
            <person name="Ochigava I."/>
            <person name="Kappeler P."/>
            <person name="Maetz-Rensing K."/>
            <person name="Leendertz F."/>
            <person name="Hakenbeck R."/>
        </authorList>
    </citation>
    <scope>NUCLEOTIDE SEQUENCE [LARGE SCALE GENOMIC DNA]</scope>
    <source>
        <strain evidence="5 6">DD02</strain>
    </source>
</reference>
<protein>
    <submittedName>
        <fullName evidence="5">DNA primase, phage associated</fullName>
    </submittedName>
</protein>
<dbReference type="Proteomes" id="UP000070198">
    <property type="component" value="Unassembled WGS sequence"/>
</dbReference>
<keyword evidence="2" id="KW-0378">Hydrolase</keyword>
<dbReference type="InterPro" id="IPR014818">
    <property type="entry name" value="Phage/plasmid_primase_P4_C"/>
</dbReference>
<evidence type="ECO:0000313" key="6">
    <source>
        <dbReference type="Proteomes" id="UP000070198"/>
    </source>
</evidence>
<dbReference type="PATRIC" id="fig|315405.11.peg.1474"/>
<evidence type="ECO:0000313" key="5">
    <source>
        <dbReference type="EMBL" id="KXT67746.1"/>
    </source>
</evidence>
<dbReference type="SUPFAM" id="SSF52540">
    <property type="entry name" value="P-loop containing nucleoside triphosphate hydrolases"/>
    <property type="match status" value="1"/>
</dbReference>
<accession>A0A139MVE4</accession>
<dbReference type="Pfam" id="PF08706">
    <property type="entry name" value="D5_N"/>
    <property type="match status" value="1"/>
</dbReference>
<dbReference type="Pfam" id="PF19263">
    <property type="entry name" value="DUF5906"/>
    <property type="match status" value="1"/>
</dbReference>
<dbReference type="InterPro" id="IPR045455">
    <property type="entry name" value="NrS-1_pol-like_helicase"/>
</dbReference>
<dbReference type="EMBL" id="LQOF01000286">
    <property type="protein sequence ID" value="KXT67746.1"/>
    <property type="molecule type" value="Genomic_DNA"/>
</dbReference>
<keyword evidence="3" id="KW-0067">ATP-binding</keyword>
<evidence type="ECO:0000256" key="1">
    <source>
        <dbReference type="ARBA" id="ARBA00022741"/>
    </source>
</evidence>
<dbReference type="SMART" id="SM00885">
    <property type="entry name" value="D5_N"/>
    <property type="match status" value="1"/>
</dbReference>
<dbReference type="PROSITE" id="PS51206">
    <property type="entry name" value="SF3_HELICASE_1"/>
    <property type="match status" value="1"/>
</dbReference>
<dbReference type="GO" id="GO:0016787">
    <property type="term" value="F:hydrolase activity"/>
    <property type="evidence" value="ECO:0007669"/>
    <property type="project" value="UniProtKB-KW"/>
</dbReference>
<dbReference type="NCBIfam" id="TIGR01613">
    <property type="entry name" value="primase_Cterm"/>
    <property type="match status" value="1"/>
</dbReference>
<feature type="domain" description="SF3 helicase" evidence="4">
    <location>
        <begin position="220"/>
        <end position="374"/>
    </location>
</feature>
<dbReference type="Gene3D" id="3.40.50.300">
    <property type="entry name" value="P-loop containing nucleotide triphosphate hydrolases"/>
    <property type="match status" value="1"/>
</dbReference>
<evidence type="ECO:0000256" key="2">
    <source>
        <dbReference type="ARBA" id="ARBA00022801"/>
    </source>
</evidence>
<dbReference type="PANTHER" id="PTHR35372:SF2">
    <property type="entry name" value="SF3 HELICASE DOMAIN-CONTAINING PROTEIN"/>
    <property type="match status" value="1"/>
</dbReference>
<name>A0A139MVE4_9STRE</name>
<dbReference type="InterPro" id="IPR014015">
    <property type="entry name" value="Helicase_SF3_DNA-vir"/>
</dbReference>
<dbReference type="InterPro" id="IPR006500">
    <property type="entry name" value="Helicase_put_C_phage/plasmid"/>
</dbReference>
<dbReference type="InterPro" id="IPR027417">
    <property type="entry name" value="P-loop_NTPase"/>
</dbReference>
<comment type="caution">
    <text evidence="5">The sequence shown here is derived from an EMBL/GenBank/DDBJ whole genome shotgun (WGS) entry which is preliminary data.</text>
</comment>
<organism evidence="5 6">
    <name type="scientific">Streptococcus gallolyticus</name>
    <dbReference type="NCBI Taxonomy" id="315405"/>
    <lineage>
        <taxon>Bacteria</taxon>
        <taxon>Bacillati</taxon>
        <taxon>Bacillota</taxon>
        <taxon>Bacilli</taxon>
        <taxon>Lactobacillales</taxon>
        <taxon>Streptococcaceae</taxon>
        <taxon>Streptococcus</taxon>
    </lineage>
</organism>
<evidence type="ECO:0000256" key="3">
    <source>
        <dbReference type="ARBA" id="ARBA00022840"/>
    </source>
</evidence>
<dbReference type="PANTHER" id="PTHR35372">
    <property type="entry name" value="ATP BINDING PROTEIN-RELATED"/>
    <property type="match status" value="1"/>
</dbReference>
<dbReference type="AlphaFoldDB" id="A0A139MVE4"/>
<keyword evidence="1" id="KW-0547">Nucleotide-binding</keyword>
<proteinExistence type="predicted"/>
<evidence type="ECO:0000259" key="4">
    <source>
        <dbReference type="PROSITE" id="PS51206"/>
    </source>
</evidence>
<dbReference type="GO" id="GO:0005524">
    <property type="term" value="F:ATP binding"/>
    <property type="evidence" value="ECO:0007669"/>
    <property type="project" value="UniProtKB-KW"/>
</dbReference>
<sequence length="517" mass="59691">MSDFMNQLNEKVPDVETSIPLPAPITEEQEERIEPPKTMAELYNLLYQLGSAWREENAYIVNEGQKNERTVTPQPNVSTVAKVLKKHCHFTFIGEGAISDVSKLYMYHLDLGYYVSSDDIFRKLLLKYDNRLTSHRFFNELIAYIRTETKIQPPLSDYRYIPVANGVYNIKTKQLEKFSPKFIITSKIKTSYNPFAKKPILGGWFDFDKWLDTLACNDKELVTLLWQVMNEAINPNRTRKKMVLLVGDGNNGKGTFQALLENLIGRENISNLKPDQFGKEFYLGALEGKVCNIGDDISNKYLDEVSDLMSIVSGDPVQVNKKGKQPIEARFKLLCIFSGNDLPSARNKTTGWYRRLCIIPFNADFNGETERPEIKDEFIRDKTLLEWVLFQILNMADFDKFIEPKAVQEMLTEYKNSNDYIKVWVENYYIPNGWHEVNHVPMFIARNKLKEFAEDIGIDKPKLGQFGKNVVSELEKQTPNKYNIGNGTTKKEFYDTLDPNGFYGNKFIGVWGIKLEK</sequence>
<gene>
    <name evidence="5" type="ORF">SGADD02_01232</name>
</gene>
<dbReference type="InterPro" id="IPR051620">
    <property type="entry name" value="ORF904-like_C"/>
</dbReference>